<comment type="caution">
    <text evidence="2">The sequence shown here is derived from an EMBL/GenBank/DDBJ whole genome shotgun (WGS) entry which is preliminary data.</text>
</comment>
<name>A0A814S6J5_ADIRI</name>
<dbReference type="OrthoDB" id="10398591at2759"/>
<proteinExistence type="predicted"/>
<evidence type="ECO:0000256" key="1">
    <source>
        <dbReference type="SAM" id="MobiDB-lite"/>
    </source>
</evidence>
<dbReference type="EMBL" id="CAJNOJ010000116">
    <property type="protein sequence ID" value="CAF1143943.1"/>
    <property type="molecule type" value="Genomic_DNA"/>
</dbReference>
<sequence>MPPSTSSNITSARRKRRSNKQYRHRHELLYVINHPTMANVMYYTKHFFLKSAFVLLAENFEMVTEFYHNNTDGNT</sequence>
<reference evidence="2" key="1">
    <citation type="submission" date="2021-02" db="EMBL/GenBank/DDBJ databases">
        <authorList>
            <person name="Nowell W R."/>
        </authorList>
    </citation>
    <scope>NUCLEOTIDE SEQUENCE</scope>
</reference>
<feature type="region of interest" description="Disordered" evidence="1">
    <location>
        <begin position="1"/>
        <end position="22"/>
    </location>
</feature>
<organism evidence="2 3">
    <name type="scientific">Adineta ricciae</name>
    <name type="common">Rotifer</name>
    <dbReference type="NCBI Taxonomy" id="249248"/>
    <lineage>
        <taxon>Eukaryota</taxon>
        <taxon>Metazoa</taxon>
        <taxon>Spiralia</taxon>
        <taxon>Gnathifera</taxon>
        <taxon>Rotifera</taxon>
        <taxon>Eurotatoria</taxon>
        <taxon>Bdelloidea</taxon>
        <taxon>Adinetida</taxon>
        <taxon>Adinetidae</taxon>
        <taxon>Adineta</taxon>
    </lineage>
</organism>
<accession>A0A814S6J5</accession>
<feature type="compositionally biased region" description="Basic residues" evidence="1">
    <location>
        <begin position="12"/>
        <end position="22"/>
    </location>
</feature>
<dbReference type="Proteomes" id="UP000663852">
    <property type="component" value="Unassembled WGS sequence"/>
</dbReference>
<feature type="compositionally biased region" description="Polar residues" evidence="1">
    <location>
        <begin position="1"/>
        <end position="11"/>
    </location>
</feature>
<evidence type="ECO:0000313" key="3">
    <source>
        <dbReference type="Proteomes" id="UP000663852"/>
    </source>
</evidence>
<dbReference type="AlphaFoldDB" id="A0A814S6J5"/>
<gene>
    <name evidence="2" type="ORF">EDS130_LOCUS22240</name>
</gene>
<protein>
    <submittedName>
        <fullName evidence="2">Uncharacterized protein</fullName>
    </submittedName>
</protein>
<evidence type="ECO:0000313" key="2">
    <source>
        <dbReference type="EMBL" id="CAF1143943.1"/>
    </source>
</evidence>